<dbReference type="RefSeq" id="WP_095517178.1">
    <property type="nucleotide sequence ID" value="NZ_NPKH01000003.1"/>
</dbReference>
<dbReference type="SUPFAM" id="SSF140804">
    <property type="entry name" value="YidB-like"/>
    <property type="match status" value="1"/>
</dbReference>
<proteinExistence type="predicted"/>
<dbReference type="OrthoDB" id="4235777at2"/>
<dbReference type="InterPro" id="IPR027405">
    <property type="entry name" value="YidB-like"/>
</dbReference>
<comment type="caution">
    <text evidence="2">The sequence shown here is derived from an EMBL/GenBank/DDBJ whole genome shotgun (WGS) entry which is preliminary data.</text>
</comment>
<dbReference type="EMBL" id="NPKH01000003">
    <property type="protein sequence ID" value="PAP97289.1"/>
    <property type="molecule type" value="Genomic_DNA"/>
</dbReference>
<evidence type="ECO:0000256" key="1">
    <source>
        <dbReference type="SAM" id="MobiDB-lite"/>
    </source>
</evidence>
<name>A0A271KQJ3_9HYPH</name>
<feature type="region of interest" description="Disordered" evidence="1">
    <location>
        <begin position="122"/>
        <end position="160"/>
    </location>
</feature>
<dbReference type="InterPro" id="IPR045372">
    <property type="entry name" value="YidB"/>
</dbReference>
<evidence type="ECO:0008006" key="4">
    <source>
        <dbReference type="Google" id="ProtNLM"/>
    </source>
</evidence>
<protein>
    <recommendedName>
        <fullName evidence="4">DUF937 domain-containing protein</fullName>
    </recommendedName>
</protein>
<accession>A0A271KQJ3</accession>
<sequence>MANLGKLAIAMLGVLAYQNRDKIGDMIRRARERDPNNPQGGIVDQLSKGVSGTALGDILERFRNVGSGSKVDSWVSTGPNQPIEPREVEMAIDEDTLTSLSMQTGLSREELIARITRDLPEAVNQLTPNGEIPPVEPTHGSDETTLLDEVPPNTTQSKGS</sequence>
<dbReference type="Proteomes" id="UP000215931">
    <property type="component" value="Unassembled WGS sequence"/>
</dbReference>
<keyword evidence="3" id="KW-1185">Reference proteome</keyword>
<evidence type="ECO:0000313" key="3">
    <source>
        <dbReference type="Proteomes" id="UP000215931"/>
    </source>
</evidence>
<dbReference type="AlphaFoldDB" id="A0A271KQJ3"/>
<gene>
    <name evidence="2" type="ORF">CIT31_01510</name>
</gene>
<dbReference type="Pfam" id="PF20159">
    <property type="entry name" value="YidB"/>
    <property type="match status" value="1"/>
</dbReference>
<evidence type="ECO:0000313" key="2">
    <source>
        <dbReference type="EMBL" id="PAP97289.1"/>
    </source>
</evidence>
<organism evidence="2 3">
    <name type="scientific">Mesorhizobium wenxiniae</name>
    <dbReference type="NCBI Taxonomy" id="2014805"/>
    <lineage>
        <taxon>Bacteria</taxon>
        <taxon>Pseudomonadati</taxon>
        <taxon>Pseudomonadota</taxon>
        <taxon>Alphaproteobacteria</taxon>
        <taxon>Hyphomicrobiales</taxon>
        <taxon>Phyllobacteriaceae</taxon>
        <taxon>Mesorhizobium</taxon>
    </lineage>
</organism>
<dbReference type="Gene3D" id="1.10.10.690">
    <property type="entry name" value="YidB-like"/>
    <property type="match status" value="1"/>
</dbReference>
<reference evidence="2 3" key="1">
    <citation type="submission" date="2017-08" db="EMBL/GenBank/DDBJ databases">
        <title>Mesorhizobium wenxinae sp. nov., a novel rhizobial species isolated from root nodules of chickpea (Cicer arietinum L.).</title>
        <authorList>
            <person name="Zhang J."/>
        </authorList>
    </citation>
    <scope>NUCLEOTIDE SEQUENCE [LARGE SCALE GENOMIC DNA]</scope>
    <source>
        <strain evidence="3">WYCCWR 10019</strain>
    </source>
</reference>